<organism evidence="9 10">
    <name type="scientific">Dunaliella salina</name>
    <name type="common">Green alga</name>
    <name type="synonym">Protococcus salinus</name>
    <dbReference type="NCBI Taxonomy" id="3046"/>
    <lineage>
        <taxon>Eukaryota</taxon>
        <taxon>Viridiplantae</taxon>
        <taxon>Chlorophyta</taxon>
        <taxon>core chlorophytes</taxon>
        <taxon>Chlorophyceae</taxon>
        <taxon>CS clade</taxon>
        <taxon>Chlamydomonadales</taxon>
        <taxon>Dunaliellaceae</taxon>
        <taxon>Dunaliella</taxon>
    </lineage>
</organism>
<evidence type="ECO:0000256" key="5">
    <source>
        <dbReference type="ARBA" id="ARBA00025781"/>
    </source>
</evidence>
<evidence type="ECO:0000256" key="4">
    <source>
        <dbReference type="ARBA" id="ARBA00025556"/>
    </source>
</evidence>
<evidence type="ECO:0000313" key="10">
    <source>
        <dbReference type="Proteomes" id="UP000815325"/>
    </source>
</evidence>
<dbReference type="InterPro" id="IPR048571">
    <property type="entry name" value="RuBisCO_activase_AAA_helical"/>
</dbReference>
<comment type="similarity">
    <text evidence="5 6">Belongs to the RuBisCO activase family.</text>
</comment>
<comment type="subcellular location">
    <subcellularLocation>
        <location evidence="1 6">Plastid</location>
        <location evidence="1 6">Chloroplast stroma</location>
    </subcellularLocation>
</comment>
<dbReference type="Proteomes" id="UP000815325">
    <property type="component" value="Unassembled WGS sequence"/>
</dbReference>
<evidence type="ECO:0000256" key="1">
    <source>
        <dbReference type="ARBA" id="ARBA00004470"/>
    </source>
</evidence>
<dbReference type="Gene3D" id="3.40.50.300">
    <property type="entry name" value="P-loop containing nucleotide triphosphate hydrolases"/>
    <property type="match status" value="2"/>
</dbReference>
<accession>A0ABQ7G9P5</accession>
<dbReference type="InterPro" id="IPR044960">
    <property type="entry name" value="RCA-like"/>
</dbReference>
<sequence length="426" mass="48223">MLHHQQKCLLQADPVNANGRLHSRLGIWCRPCRRRLAYAQAAEMSWEDKMALEKLEAQKREEQAIEERKAREWAREKARQRGLMSSSWAAKEAGGGRGGGADYLYELGKKSFQNTNVDAGQNVSMIDGLFTGGYLGSQSDIADGSLRNEEFRTFNHFVGDYYVAPAFLEKVAIHIAKNYMADLGIIDKKVKVPLILGIWGEKGMGKTFQTELALKKLGAEAVVMSAGELEHEWAGTPGKLIRERYKKVRKHVTENRQKQENREKSKYVGIKANLPGGATIRQTRLEQHLGHFADTQVTVNNQMVIGTLMNLCDHPNTVSVGGDWKEGNSVRRTPIIVTGNDFTKMFAPLIRDGRFEKFMWKPSIDDLVNIVHSMYQDDGLSMDDVYTLIKRFPKQPLDFFGALRASQYDNQIRAWIEREVLGGMRT</sequence>
<keyword evidence="6" id="KW-0934">Plastid</keyword>
<evidence type="ECO:0000256" key="2">
    <source>
        <dbReference type="ARBA" id="ARBA00022741"/>
    </source>
</evidence>
<keyword evidence="6" id="KW-0150">Chloroplast</keyword>
<keyword evidence="10" id="KW-1185">Reference proteome</keyword>
<dbReference type="SUPFAM" id="SSF52540">
    <property type="entry name" value="P-loop containing nucleoside triphosphate hydrolases"/>
    <property type="match status" value="1"/>
</dbReference>
<evidence type="ECO:0000313" key="9">
    <source>
        <dbReference type="EMBL" id="KAF5831319.1"/>
    </source>
</evidence>
<dbReference type="Gene3D" id="1.10.8.1070">
    <property type="match status" value="1"/>
</dbReference>
<dbReference type="EMBL" id="MU069957">
    <property type="protein sequence ID" value="KAF5831319.1"/>
    <property type="molecule type" value="Genomic_DNA"/>
</dbReference>
<evidence type="ECO:0000259" key="7">
    <source>
        <dbReference type="Pfam" id="PF00004"/>
    </source>
</evidence>
<feature type="domain" description="ATPase AAA-type core" evidence="7">
    <location>
        <begin position="198"/>
        <end position="251"/>
    </location>
</feature>
<protein>
    <recommendedName>
        <fullName evidence="6">Ribulose bisphosphate carboxylase/oxygenase activase, chloroplastic</fullName>
        <shortName evidence="6">RA</shortName>
        <shortName evidence="6">RuBisCO activase</shortName>
    </recommendedName>
</protein>
<dbReference type="PANTHER" id="PTHR32429:SF11">
    <property type="entry name" value="RIBULOSE BISPHOSPHATE CARBOXYLASE_OXYGENASE ACTIVASE, CHLOROPLASTIC"/>
    <property type="match status" value="1"/>
</dbReference>
<dbReference type="Pfam" id="PF21228">
    <property type="entry name" value="RuBisCO_activase_AAA_helical"/>
    <property type="match status" value="1"/>
</dbReference>
<evidence type="ECO:0000256" key="3">
    <source>
        <dbReference type="ARBA" id="ARBA00022840"/>
    </source>
</evidence>
<feature type="domain" description="Ribulose bisphosphate carboxylase/oxygenase activase AAA helical" evidence="8">
    <location>
        <begin position="365"/>
        <end position="418"/>
    </location>
</feature>
<comment type="function">
    <text evidence="4 6">Activation of RuBisCO (ribulose-1,5-bisphosphate carboxylase/oxygenase; EC 4.1.1.39) involves the ATP-dependent carboxylation of the epsilon-amino group of lysine leading to a carbamate structure.</text>
</comment>
<keyword evidence="2 6" id="KW-0547">Nucleotide-binding</keyword>
<dbReference type="InterPro" id="IPR027417">
    <property type="entry name" value="P-loop_NTPase"/>
</dbReference>
<keyword evidence="3 6" id="KW-0067">ATP-binding</keyword>
<dbReference type="InterPro" id="IPR003959">
    <property type="entry name" value="ATPase_AAA_core"/>
</dbReference>
<dbReference type="PANTHER" id="PTHR32429">
    <property type="match status" value="1"/>
</dbReference>
<gene>
    <name evidence="9" type="ORF">DUNSADRAFT_13293</name>
</gene>
<reference evidence="9" key="1">
    <citation type="submission" date="2017-08" db="EMBL/GenBank/DDBJ databases">
        <authorList>
            <person name="Polle J.E."/>
            <person name="Barry K."/>
            <person name="Cushman J."/>
            <person name="Schmutz J."/>
            <person name="Tran D."/>
            <person name="Hathwaick L.T."/>
            <person name="Yim W.C."/>
            <person name="Jenkins J."/>
            <person name="Mckie-Krisberg Z.M."/>
            <person name="Prochnik S."/>
            <person name="Lindquist E."/>
            <person name="Dockter R.B."/>
            <person name="Adam C."/>
            <person name="Molina H."/>
            <person name="Bunkerborg J."/>
            <person name="Jin E."/>
            <person name="Buchheim M."/>
            <person name="Magnuson J."/>
        </authorList>
    </citation>
    <scope>NUCLEOTIDE SEQUENCE</scope>
    <source>
        <strain evidence="9">CCAP 19/18</strain>
    </source>
</reference>
<evidence type="ECO:0000259" key="8">
    <source>
        <dbReference type="Pfam" id="PF21228"/>
    </source>
</evidence>
<proteinExistence type="inferred from homology"/>
<comment type="caution">
    <text evidence="9">The sequence shown here is derived from an EMBL/GenBank/DDBJ whole genome shotgun (WGS) entry which is preliminary data.</text>
</comment>
<name>A0ABQ7G9P5_DUNSA</name>
<evidence type="ECO:0000256" key="6">
    <source>
        <dbReference type="RuleBase" id="RU369045"/>
    </source>
</evidence>
<dbReference type="Pfam" id="PF00004">
    <property type="entry name" value="AAA"/>
    <property type="match status" value="1"/>
</dbReference>